<sequence length="55" mass="6351">MAGFEGLDRSKVNISDEDFKKLIEYVESVQYGSVTLFIQDGRIVQIEKSEKIRLK</sequence>
<name>G8M2B5_ACECE</name>
<proteinExistence type="predicted"/>
<dbReference type="Pfam" id="PF10055">
    <property type="entry name" value="DUF2292"/>
    <property type="match status" value="1"/>
</dbReference>
<dbReference type="InterPro" id="IPR018743">
    <property type="entry name" value="DUF2292"/>
</dbReference>
<dbReference type="Proteomes" id="UP000005435">
    <property type="component" value="Chromosome"/>
</dbReference>
<keyword evidence="2" id="KW-1185">Reference proteome</keyword>
<gene>
    <name evidence="1" type="ordered locus">Clocl_2717</name>
</gene>
<reference evidence="1 2" key="2">
    <citation type="journal article" date="2012" name="Stand. Genomic Sci.">
        <title>Complete Genome Sequence of Clostridium clariflavum DSM 19732.</title>
        <authorList>
            <person name="Izquierdo J.A."/>
            <person name="Goodwin L."/>
            <person name="Davenport K.W."/>
            <person name="Teshima H."/>
            <person name="Bruce D."/>
            <person name="Detter C."/>
            <person name="Tapia R."/>
            <person name="Han S."/>
            <person name="Land M."/>
            <person name="Hauser L."/>
            <person name="Jeffries C.D."/>
            <person name="Han J."/>
            <person name="Pitluck S."/>
            <person name="Nolan M."/>
            <person name="Chen A."/>
            <person name="Huntemann M."/>
            <person name="Mavromatis K."/>
            <person name="Mikhailova N."/>
            <person name="Liolios K."/>
            <person name="Woyke T."/>
            <person name="Lynd L.R."/>
        </authorList>
    </citation>
    <scope>NUCLEOTIDE SEQUENCE [LARGE SCALE GENOMIC DNA]</scope>
    <source>
        <strain evidence="2">DSM 19732 / NBRC 101661 / EBR45</strain>
    </source>
</reference>
<dbReference type="KEGG" id="ccl:Clocl_2717"/>
<accession>G8M2B5</accession>
<dbReference type="STRING" id="720554.Clocl_2717"/>
<protein>
    <submittedName>
        <fullName evidence="1">Uncharacterized small protein</fullName>
    </submittedName>
</protein>
<dbReference type="eggNOG" id="COG5583">
    <property type="taxonomic scope" value="Bacteria"/>
</dbReference>
<evidence type="ECO:0000313" key="1">
    <source>
        <dbReference type="EMBL" id="AEV69274.1"/>
    </source>
</evidence>
<dbReference type="EMBL" id="CP003065">
    <property type="protein sequence ID" value="AEV69274.1"/>
    <property type="molecule type" value="Genomic_DNA"/>
</dbReference>
<dbReference type="HOGENOM" id="CLU_198116_3_1_9"/>
<reference evidence="2" key="1">
    <citation type="submission" date="2011-12" db="EMBL/GenBank/DDBJ databases">
        <title>Complete sequence of Clostridium clariflavum DSM 19732.</title>
        <authorList>
            <consortium name="US DOE Joint Genome Institute"/>
            <person name="Lucas S."/>
            <person name="Han J."/>
            <person name="Lapidus A."/>
            <person name="Cheng J.-F."/>
            <person name="Goodwin L."/>
            <person name="Pitluck S."/>
            <person name="Peters L."/>
            <person name="Teshima H."/>
            <person name="Detter J.C."/>
            <person name="Han C."/>
            <person name="Tapia R."/>
            <person name="Land M."/>
            <person name="Hauser L."/>
            <person name="Kyrpides N."/>
            <person name="Ivanova N."/>
            <person name="Pagani I."/>
            <person name="Kitzmiller T."/>
            <person name="Lynd L."/>
            <person name="Izquierdo J."/>
            <person name="Woyke T."/>
        </authorList>
    </citation>
    <scope>NUCLEOTIDE SEQUENCE [LARGE SCALE GENOMIC DNA]</scope>
    <source>
        <strain evidence="2">DSM 19732 / NBRC 101661 / EBR45</strain>
    </source>
</reference>
<dbReference type="RefSeq" id="WP_014255827.1">
    <property type="nucleotide sequence ID" value="NC_016627.1"/>
</dbReference>
<organism evidence="1 2">
    <name type="scientific">Acetivibrio clariflavus (strain DSM 19732 / NBRC 101661 / EBR45)</name>
    <name type="common">Clostridium clariflavum</name>
    <dbReference type="NCBI Taxonomy" id="720554"/>
    <lineage>
        <taxon>Bacteria</taxon>
        <taxon>Bacillati</taxon>
        <taxon>Bacillota</taxon>
        <taxon>Clostridia</taxon>
        <taxon>Eubacteriales</taxon>
        <taxon>Oscillospiraceae</taxon>
        <taxon>Acetivibrio</taxon>
    </lineage>
</organism>
<dbReference type="OrthoDB" id="1684946at2"/>
<evidence type="ECO:0000313" key="2">
    <source>
        <dbReference type="Proteomes" id="UP000005435"/>
    </source>
</evidence>
<dbReference type="AlphaFoldDB" id="G8M2B5"/>